<dbReference type="Gene3D" id="2.170.16.10">
    <property type="entry name" value="Hedgehog/Intein (Hint) domain"/>
    <property type="match status" value="1"/>
</dbReference>
<accession>A0A6L6JJS4</accession>
<dbReference type="SMART" id="SM00306">
    <property type="entry name" value="HintN"/>
    <property type="match status" value="1"/>
</dbReference>
<protein>
    <recommendedName>
        <fullName evidence="1">Hint domain-containing protein</fullName>
    </recommendedName>
</protein>
<dbReference type="InterPro" id="IPR003587">
    <property type="entry name" value="Hint_dom_N"/>
</dbReference>
<dbReference type="PROSITE" id="PS50817">
    <property type="entry name" value="INTEIN_N_TER"/>
    <property type="match status" value="1"/>
</dbReference>
<dbReference type="InterPro" id="IPR036844">
    <property type="entry name" value="Hint_dom_sf"/>
</dbReference>
<sequence length="323" mass="34640">MTASYEIGSAALYRVDSSTTPPTYTLITGDTSGEQGSAISSSPVPYDTTLTTTDGGALDNENFEVGENTSSPAGLAGQYEGVINIDGTDYLVFSNTSGNGTVYLVSSSTDTSSYPTDFTPDDVNTDPFPECFAAGTLIATPKGEIPVELLEIGDHVLTKDGRSVEIKWIARQTLHKVYTPAERFVPVRVKEGALGAGMPHRDLVLTAAHALVIADLAINAGALVNGTSIVFDPVETLPERVTYYHIETEAHDVILANGVPAETFVDYVGRRAFDNYHEYLSMYGSERVIPEMQRPRISARRLVPAVLRAKIDGLAVKTMLLAG</sequence>
<dbReference type="GO" id="GO:0016539">
    <property type="term" value="P:intein-mediated protein splicing"/>
    <property type="evidence" value="ECO:0007669"/>
    <property type="project" value="InterPro"/>
</dbReference>
<dbReference type="AlphaFoldDB" id="A0A6L6JJS4"/>
<evidence type="ECO:0000313" key="3">
    <source>
        <dbReference type="Proteomes" id="UP000478183"/>
    </source>
</evidence>
<dbReference type="InterPro" id="IPR028992">
    <property type="entry name" value="Hedgehog/Intein_dom"/>
</dbReference>
<dbReference type="OrthoDB" id="7226361at2"/>
<dbReference type="CDD" id="cd00081">
    <property type="entry name" value="Hint"/>
    <property type="match status" value="1"/>
</dbReference>
<evidence type="ECO:0000313" key="2">
    <source>
        <dbReference type="EMBL" id="MTH80101.1"/>
    </source>
</evidence>
<dbReference type="SUPFAM" id="SSF51294">
    <property type="entry name" value="Hedgehog/intein (Hint) domain"/>
    <property type="match status" value="1"/>
</dbReference>
<evidence type="ECO:0000259" key="1">
    <source>
        <dbReference type="SMART" id="SM00306"/>
    </source>
</evidence>
<gene>
    <name evidence="2" type="ORF">GL286_20575</name>
</gene>
<comment type="caution">
    <text evidence="2">The sequence shown here is derived from an EMBL/GenBank/DDBJ whole genome shotgun (WGS) entry which is preliminary data.</text>
</comment>
<dbReference type="InterPro" id="IPR006141">
    <property type="entry name" value="Intein_N"/>
</dbReference>
<dbReference type="RefSeq" id="WP_155097451.1">
    <property type="nucleotide sequence ID" value="NZ_WMIE01000027.1"/>
</dbReference>
<reference evidence="2 3" key="1">
    <citation type="submission" date="2019-11" db="EMBL/GenBank/DDBJ databases">
        <authorList>
            <person name="Dong K."/>
        </authorList>
    </citation>
    <scope>NUCLEOTIDE SEQUENCE [LARGE SCALE GENOMIC DNA]</scope>
    <source>
        <strain evidence="2 3">NBRC 111993</strain>
    </source>
</reference>
<dbReference type="Pfam" id="PF13403">
    <property type="entry name" value="Hint_2"/>
    <property type="match status" value="1"/>
</dbReference>
<proteinExistence type="predicted"/>
<dbReference type="EMBL" id="WMIE01000027">
    <property type="protein sequence ID" value="MTH80101.1"/>
    <property type="molecule type" value="Genomic_DNA"/>
</dbReference>
<feature type="domain" description="Hint" evidence="1">
    <location>
        <begin position="129"/>
        <end position="233"/>
    </location>
</feature>
<name>A0A6L6JJS4_9RHOB</name>
<dbReference type="Proteomes" id="UP000478183">
    <property type="component" value="Unassembled WGS sequence"/>
</dbReference>
<organism evidence="2 3">
    <name type="scientific">Paracoccus aestuariivivens</name>
    <dbReference type="NCBI Taxonomy" id="1820333"/>
    <lineage>
        <taxon>Bacteria</taxon>
        <taxon>Pseudomonadati</taxon>
        <taxon>Pseudomonadota</taxon>
        <taxon>Alphaproteobacteria</taxon>
        <taxon>Rhodobacterales</taxon>
        <taxon>Paracoccaceae</taxon>
        <taxon>Paracoccus</taxon>
    </lineage>
</organism>
<keyword evidence="3" id="KW-1185">Reference proteome</keyword>